<proteinExistence type="predicted"/>
<name>A8NP42_COPC7</name>
<dbReference type="KEGG" id="cci:CC1G_07804"/>
<comment type="caution">
    <text evidence="3">The sequence shown here is derived from an EMBL/GenBank/DDBJ whole genome shotgun (WGS) entry which is preliminary data.</text>
</comment>
<dbReference type="VEuPathDB" id="FungiDB:CC1G_07804"/>
<dbReference type="GO" id="GO:0008270">
    <property type="term" value="F:zinc ion binding"/>
    <property type="evidence" value="ECO:0007669"/>
    <property type="project" value="UniProtKB-KW"/>
</dbReference>
<keyword evidence="1" id="KW-0479">Metal-binding</keyword>
<dbReference type="Proteomes" id="UP000001861">
    <property type="component" value="Unassembled WGS sequence"/>
</dbReference>
<protein>
    <recommendedName>
        <fullName evidence="2">C3H1-type domain-containing protein</fullName>
    </recommendedName>
</protein>
<sequence length="199" mass="22052">MKGRRGLTEGLRVVSLEYGHGFERYGAYESPDSGWDVKVDGRNQVAGRRRDLPKSLLLAELAVGITSKGAPDVQYEKKQSMCTDQQKPAGCPRGAGCRYDHDILDSRRLEALAWKRRGPAPVFETRDYLALECHLNAQSDSSVTWKILLKPDAFRGVKVGDPLRANFSSGQLLVAGGDLFELIHHLEKVLADEGNSEAW</sequence>
<keyword evidence="1" id="KW-0862">Zinc</keyword>
<accession>A8NP42</accession>
<evidence type="ECO:0000313" key="4">
    <source>
        <dbReference type="Proteomes" id="UP000001861"/>
    </source>
</evidence>
<dbReference type="AlphaFoldDB" id="A8NP42"/>
<evidence type="ECO:0000313" key="3">
    <source>
        <dbReference type="EMBL" id="EAU86608.1"/>
    </source>
</evidence>
<dbReference type="GeneID" id="6011790"/>
<dbReference type="eggNOG" id="ENOG502R0XI">
    <property type="taxonomic scope" value="Eukaryota"/>
</dbReference>
<evidence type="ECO:0000256" key="1">
    <source>
        <dbReference type="PROSITE-ProRule" id="PRU00723"/>
    </source>
</evidence>
<organism evidence="3 4">
    <name type="scientific">Coprinopsis cinerea (strain Okayama-7 / 130 / ATCC MYA-4618 / FGSC 9003)</name>
    <name type="common">Inky cap fungus</name>
    <name type="synonym">Hormographiella aspergillata</name>
    <dbReference type="NCBI Taxonomy" id="240176"/>
    <lineage>
        <taxon>Eukaryota</taxon>
        <taxon>Fungi</taxon>
        <taxon>Dikarya</taxon>
        <taxon>Basidiomycota</taxon>
        <taxon>Agaricomycotina</taxon>
        <taxon>Agaricomycetes</taxon>
        <taxon>Agaricomycetidae</taxon>
        <taxon>Agaricales</taxon>
        <taxon>Agaricineae</taxon>
        <taxon>Psathyrellaceae</taxon>
        <taxon>Coprinopsis</taxon>
    </lineage>
</organism>
<feature type="domain" description="C3H1-type" evidence="2">
    <location>
        <begin position="76"/>
        <end position="104"/>
    </location>
</feature>
<feature type="zinc finger region" description="C3H1-type" evidence="1">
    <location>
        <begin position="76"/>
        <end position="104"/>
    </location>
</feature>
<keyword evidence="1" id="KW-0863">Zinc-finger</keyword>
<dbReference type="OMA" id="VECHISG"/>
<dbReference type="OrthoDB" id="2920843at2759"/>
<dbReference type="InterPro" id="IPR000571">
    <property type="entry name" value="Znf_CCCH"/>
</dbReference>
<keyword evidence="4" id="KW-1185">Reference proteome</keyword>
<dbReference type="InParanoid" id="A8NP42"/>
<gene>
    <name evidence="3" type="ORF">CC1G_07804</name>
</gene>
<reference evidence="3 4" key="1">
    <citation type="journal article" date="2010" name="Proc. Natl. Acad. Sci. U.S.A.">
        <title>Insights into evolution of multicellular fungi from the assembled chromosomes of the mushroom Coprinopsis cinerea (Coprinus cinereus).</title>
        <authorList>
            <person name="Stajich J.E."/>
            <person name="Wilke S.K."/>
            <person name="Ahren D."/>
            <person name="Au C.H."/>
            <person name="Birren B.W."/>
            <person name="Borodovsky M."/>
            <person name="Burns C."/>
            <person name="Canback B."/>
            <person name="Casselton L.A."/>
            <person name="Cheng C.K."/>
            <person name="Deng J."/>
            <person name="Dietrich F.S."/>
            <person name="Fargo D.C."/>
            <person name="Farman M.L."/>
            <person name="Gathman A.C."/>
            <person name="Goldberg J."/>
            <person name="Guigo R."/>
            <person name="Hoegger P.J."/>
            <person name="Hooker J.B."/>
            <person name="Huggins A."/>
            <person name="James T.Y."/>
            <person name="Kamada T."/>
            <person name="Kilaru S."/>
            <person name="Kodira C."/>
            <person name="Kues U."/>
            <person name="Kupfer D."/>
            <person name="Kwan H.S."/>
            <person name="Lomsadze A."/>
            <person name="Li W."/>
            <person name="Lilly W.W."/>
            <person name="Ma L.J."/>
            <person name="Mackey A.J."/>
            <person name="Manning G."/>
            <person name="Martin F."/>
            <person name="Muraguchi H."/>
            <person name="Natvig D.O."/>
            <person name="Palmerini H."/>
            <person name="Ramesh M.A."/>
            <person name="Rehmeyer C.J."/>
            <person name="Roe B.A."/>
            <person name="Shenoy N."/>
            <person name="Stanke M."/>
            <person name="Ter-Hovhannisyan V."/>
            <person name="Tunlid A."/>
            <person name="Velagapudi R."/>
            <person name="Vision T.J."/>
            <person name="Zeng Q."/>
            <person name="Zolan M.E."/>
            <person name="Pukkila P.J."/>
        </authorList>
    </citation>
    <scope>NUCLEOTIDE SEQUENCE [LARGE SCALE GENOMIC DNA]</scope>
    <source>
        <strain evidence="4">Okayama-7 / 130 / ATCC MYA-4618 / FGSC 9003</strain>
    </source>
</reference>
<dbReference type="EMBL" id="AACS02000012">
    <property type="protein sequence ID" value="EAU86608.1"/>
    <property type="molecule type" value="Genomic_DNA"/>
</dbReference>
<dbReference type="RefSeq" id="XP_001835261.1">
    <property type="nucleotide sequence ID" value="XM_001835209.1"/>
</dbReference>
<dbReference type="PROSITE" id="PS50103">
    <property type="entry name" value="ZF_C3H1"/>
    <property type="match status" value="1"/>
</dbReference>
<evidence type="ECO:0000259" key="2">
    <source>
        <dbReference type="PROSITE" id="PS50103"/>
    </source>
</evidence>